<feature type="domain" description="Ig-like" evidence="8">
    <location>
        <begin position="36"/>
        <end position="125"/>
    </location>
</feature>
<dbReference type="RefSeq" id="XP_025030573.1">
    <property type="nucleotide sequence ID" value="XM_025174805.1"/>
</dbReference>
<comment type="subcellular location">
    <subcellularLocation>
        <location evidence="1">Membrane</location>
    </subcellularLocation>
</comment>
<dbReference type="AlphaFoldDB" id="A0A9F5J9U8"/>
<dbReference type="InterPro" id="IPR013783">
    <property type="entry name" value="Ig-like_fold"/>
</dbReference>
<gene>
    <name evidence="10" type="primary">LOC103048033</name>
</gene>
<feature type="signal peptide" evidence="7">
    <location>
        <begin position="1"/>
        <end position="24"/>
    </location>
</feature>
<keyword evidence="3 7" id="KW-0732">Signal</keyword>
<evidence type="ECO:0000313" key="10">
    <source>
        <dbReference type="RefSeq" id="XP_025030573.1"/>
    </source>
</evidence>
<keyword evidence="6" id="KW-1133">Transmembrane helix</keyword>
<dbReference type="FunFam" id="2.60.40.10:FF:000370">
    <property type="entry name" value="CMRF35-like molecule 1"/>
    <property type="match status" value="1"/>
</dbReference>
<evidence type="ECO:0000256" key="6">
    <source>
        <dbReference type="SAM" id="Phobius"/>
    </source>
</evidence>
<evidence type="ECO:0000256" key="5">
    <source>
        <dbReference type="ARBA" id="ARBA00023157"/>
    </source>
</evidence>
<sequence>MIEQRLTMGLFFLFNLFQTGFTSAVTGPSMLEAFLGKSLSVKCQYADGYQNYRKYWCKGSNWKYCIPVVKTDKTEKEERAERTVIRDNQTQLEFTVRVENITEQDAGIYWCAIERSGFDLSSEVNIIVIAELPSTTIAVNTGYSPPVSVFPSENTVTDTERNLLDPIIVLPLVFAALMLILGALLFTWRLKKKK</sequence>
<dbReference type="InterPro" id="IPR036179">
    <property type="entry name" value="Ig-like_dom_sf"/>
</dbReference>
<dbReference type="Proteomes" id="UP000695026">
    <property type="component" value="Unplaced"/>
</dbReference>
<dbReference type="PANTHER" id="PTHR11860:SF87">
    <property type="entry name" value="CMRF35-LIKE MOLECULE 8"/>
    <property type="match status" value="1"/>
</dbReference>
<keyword evidence="5" id="KW-1015">Disulfide bond</keyword>
<dbReference type="GeneID" id="103048033"/>
<name>A0A9F5J9U8_PYTBI</name>
<protein>
    <submittedName>
        <fullName evidence="10">CMRF35-like molecule 1</fullName>
    </submittedName>
</protein>
<reference evidence="10" key="1">
    <citation type="submission" date="2025-08" db="UniProtKB">
        <authorList>
            <consortium name="RefSeq"/>
        </authorList>
    </citation>
    <scope>IDENTIFICATION</scope>
    <source>
        <tissue evidence="10">Liver</tissue>
    </source>
</reference>
<evidence type="ECO:0000256" key="7">
    <source>
        <dbReference type="SAM" id="SignalP"/>
    </source>
</evidence>
<evidence type="ECO:0000256" key="4">
    <source>
        <dbReference type="ARBA" id="ARBA00023136"/>
    </source>
</evidence>
<dbReference type="OrthoDB" id="8920197at2759"/>
<dbReference type="PROSITE" id="PS50835">
    <property type="entry name" value="IG_LIKE"/>
    <property type="match status" value="1"/>
</dbReference>
<dbReference type="InterPro" id="IPR007110">
    <property type="entry name" value="Ig-like_dom"/>
</dbReference>
<keyword evidence="9" id="KW-1185">Reference proteome</keyword>
<dbReference type="OMA" id="RSHEEPT"/>
<evidence type="ECO:0000256" key="1">
    <source>
        <dbReference type="ARBA" id="ARBA00004370"/>
    </source>
</evidence>
<feature type="transmembrane region" description="Helical" evidence="6">
    <location>
        <begin position="167"/>
        <end position="188"/>
    </location>
</feature>
<dbReference type="GO" id="GO:0005886">
    <property type="term" value="C:plasma membrane"/>
    <property type="evidence" value="ECO:0007669"/>
    <property type="project" value="TreeGrafter"/>
</dbReference>
<dbReference type="Gene3D" id="2.60.40.10">
    <property type="entry name" value="Immunoglobulins"/>
    <property type="match status" value="1"/>
</dbReference>
<dbReference type="CDD" id="cd05716">
    <property type="entry name" value="IgV_pIgR_like"/>
    <property type="match status" value="1"/>
</dbReference>
<organism evidence="9 10">
    <name type="scientific">Python bivittatus</name>
    <name type="common">Burmese python</name>
    <name type="synonym">Python molurus bivittatus</name>
    <dbReference type="NCBI Taxonomy" id="176946"/>
    <lineage>
        <taxon>Eukaryota</taxon>
        <taxon>Metazoa</taxon>
        <taxon>Chordata</taxon>
        <taxon>Craniata</taxon>
        <taxon>Vertebrata</taxon>
        <taxon>Euteleostomi</taxon>
        <taxon>Lepidosauria</taxon>
        <taxon>Squamata</taxon>
        <taxon>Bifurcata</taxon>
        <taxon>Unidentata</taxon>
        <taxon>Episquamata</taxon>
        <taxon>Toxicofera</taxon>
        <taxon>Serpentes</taxon>
        <taxon>Henophidia</taxon>
        <taxon>Pythonidae</taxon>
        <taxon>Python</taxon>
    </lineage>
</organism>
<dbReference type="Pfam" id="PF07686">
    <property type="entry name" value="V-set"/>
    <property type="match status" value="1"/>
</dbReference>
<evidence type="ECO:0000259" key="8">
    <source>
        <dbReference type="PROSITE" id="PS50835"/>
    </source>
</evidence>
<dbReference type="InterPro" id="IPR050671">
    <property type="entry name" value="CD300_family_receptors"/>
</dbReference>
<accession>A0A9F5J9U8</accession>
<keyword evidence="4 6" id="KW-0472">Membrane</keyword>
<keyword evidence="2 6" id="KW-0812">Transmembrane</keyword>
<dbReference type="InterPro" id="IPR013106">
    <property type="entry name" value="Ig_V-set"/>
</dbReference>
<evidence type="ECO:0000313" key="9">
    <source>
        <dbReference type="Proteomes" id="UP000695026"/>
    </source>
</evidence>
<dbReference type="SMART" id="SM00409">
    <property type="entry name" value="IG"/>
    <property type="match status" value="1"/>
</dbReference>
<feature type="non-terminal residue" evidence="10">
    <location>
        <position position="194"/>
    </location>
</feature>
<dbReference type="InterPro" id="IPR003599">
    <property type="entry name" value="Ig_sub"/>
</dbReference>
<proteinExistence type="predicted"/>
<dbReference type="KEGG" id="pbi:103048033"/>
<evidence type="ECO:0000256" key="3">
    <source>
        <dbReference type="ARBA" id="ARBA00022729"/>
    </source>
</evidence>
<dbReference type="PANTHER" id="PTHR11860">
    <property type="entry name" value="POLYMERIC-IMMUNOGLOBULIN RECEPTOR"/>
    <property type="match status" value="1"/>
</dbReference>
<dbReference type="SUPFAM" id="SSF48726">
    <property type="entry name" value="Immunoglobulin"/>
    <property type="match status" value="1"/>
</dbReference>
<evidence type="ECO:0000256" key="2">
    <source>
        <dbReference type="ARBA" id="ARBA00022692"/>
    </source>
</evidence>
<dbReference type="GO" id="GO:0004888">
    <property type="term" value="F:transmembrane signaling receptor activity"/>
    <property type="evidence" value="ECO:0007669"/>
    <property type="project" value="TreeGrafter"/>
</dbReference>
<feature type="chain" id="PRO_5039935089" evidence="7">
    <location>
        <begin position="25"/>
        <end position="194"/>
    </location>
</feature>